<organism evidence="2 3">
    <name type="scientific">Algoriphagus zhangzhouensis</name>
    <dbReference type="NCBI Taxonomy" id="1073327"/>
    <lineage>
        <taxon>Bacteria</taxon>
        <taxon>Pseudomonadati</taxon>
        <taxon>Bacteroidota</taxon>
        <taxon>Cytophagia</taxon>
        <taxon>Cytophagales</taxon>
        <taxon>Cyclobacteriaceae</taxon>
        <taxon>Algoriphagus</taxon>
    </lineage>
</organism>
<reference evidence="3" key="1">
    <citation type="submission" date="2016-12" db="EMBL/GenBank/DDBJ databases">
        <authorList>
            <person name="Varghese N."/>
            <person name="Submissions S."/>
        </authorList>
    </citation>
    <scope>NUCLEOTIDE SEQUENCE [LARGE SCALE GENOMIC DNA]</scope>
    <source>
        <strain evidence="3">DSM 25035</strain>
    </source>
</reference>
<evidence type="ECO:0000256" key="1">
    <source>
        <dbReference type="SAM" id="Phobius"/>
    </source>
</evidence>
<keyword evidence="3" id="KW-1185">Reference proteome</keyword>
<evidence type="ECO:0000313" key="2">
    <source>
        <dbReference type="EMBL" id="SHO59696.1"/>
    </source>
</evidence>
<gene>
    <name evidence="2" type="ORF">SAMN04488108_0305</name>
</gene>
<dbReference type="AlphaFoldDB" id="A0A1M7Z4U7"/>
<protein>
    <submittedName>
        <fullName evidence="2">Uncharacterized protein</fullName>
    </submittedName>
</protein>
<proteinExistence type="predicted"/>
<feature type="transmembrane region" description="Helical" evidence="1">
    <location>
        <begin position="35"/>
        <end position="55"/>
    </location>
</feature>
<name>A0A1M7Z4U7_9BACT</name>
<dbReference type="EMBL" id="FRXN01000001">
    <property type="protein sequence ID" value="SHO59696.1"/>
    <property type="molecule type" value="Genomic_DNA"/>
</dbReference>
<evidence type="ECO:0000313" key="3">
    <source>
        <dbReference type="Proteomes" id="UP000184609"/>
    </source>
</evidence>
<keyword evidence="1" id="KW-1133">Transmembrane helix</keyword>
<dbReference type="STRING" id="1073327.SAMN04488108_0305"/>
<keyword evidence="1" id="KW-0472">Membrane</keyword>
<dbReference type="OrthoDB" id="893763at2"/>
<keyword evidence="1" id="KW-0812">Transmembrane</keyword>
<accession>A0A1M7Z4U7</accession>
<sequence length="120" mass="13799">MSPIPKIKPFKEPDGYFDSLPDQIMAKVQPKRQIAWGRWAAAAVIIISVGIYRFYPSNSEDELLVMDEQVNLMIDANYWTAEDILGMSDNPDELLDGIIEEELPIVDELWIQEDPYLIEL</sequence>
<dbReference type="Proteomes" id="UP000184609">
    <property type="component" value="Unassembled WGS sequence"/>
</dbReference>
<dbReference type="RefSeq" id="WP_134204290.1">
    <property type="nucleotide sequence ID" value="NZ_FRXN01000001.1"/>
</dbReference>